<dbReference type="EMBL" id="QEAM01000020">
    <property type="protein sequence ID" value="TPX50255.1"/>
    <property type="molecule type" value="Genomic_DNA"/>
</dbReference>
<feature type="binding site" evidence="7">
    <location>
        <position position="413"/>
    </location>
    <ligand>
        <name>L-glutamate</name>
        <dbReference type="ChEBI" id="CHEBI:29985"/>
    </ligand>
</feature>
<dbReference type="InterPro" id="IPR000101">
    <property type="entry name" value="GGT_peptidase"/>
</dbReference>
<dbReference type="SUPFAM" id="SSF56235">
    <property type="entry name" value="N-terminal nucleophile aminohydrolases (Ntn hydrolases)"/>
    <property type="match status" value="1"/>
</dbReference>
<protein>
    <recommendedName>
        <fullName evidence="8">Glutathione hydrolase</fullName>
        <ecNumber evidence="8">2.3.2.2</ecNumber>
        <ecNumber evidence="8">3.4.19.13</ecNumber>
    </recommendedName>
    <alternativeName>
        <fullName evidence="8">Gamma-glutamyltransferase</fullName>
    </alternativeName>
    <alternativeName>
        <fullName evidence="8">Gamma-glutamyltranspeptidase</fullName>
    </alternativeName>
</protein>
<dbReference type="InterPro" id="IPR043137">
    <property type="entry name" value="GGT_ssub_C"/>
</dbReference>
<evidence type="ECO:0000256" key="3">
    <source>
        <dbReference type="ARBA" id="ARBA00005115"/>
    </source>
</evidence>
<proteinExistence type="inferred from homology"/>
<dbReference type="GO" id="GO:0006751">
    <property type="term" value="P:glutathione catabolic process"/>
    <property type="evidence" value="ECO:0007669"/>
    <property type="project" value="UniProtKB-UniRule"/>
</dbReference>
<gene>
    <name evidence="10" type="ORF">SeLEV6574_g01003</name>
    <name evidence="11" type="ORF">SeMB42_g01391</name>
</gene>
<dbReference type="AlphaFoldDB" id="A0A507DNN9"/>
<dbReference type="EC" id="3.4.19.13" evidence="8"/>
<evidence type="ECO:0000256" key="5">
    <source>
        <dbReference type="ARBA" id="ARBA00047417"/>
    </source>
</evidence>
<dbReference type="PANTHER" id="PTHR11686">
    <property type="entry name" value="GAMMA GLUTAMYL TRANSPEPTIDASE"/>
    <property type="match status" value="1"/>
</dbReference>
<sequence>MVFATVNVILLIIAFWPRYHGVDARRDPRLVVARQGAVSSESPICSHIGSNVLQDGGSAVDAAIATTLCIGVMNMYSSGIGGGGFMLIRNSDGSSEAVDFRETAPAASNTTMYDHHPSGSRIGGLAVGVPGEIRGFELAHQRHGKLPWARLFHPSIRLCLEGWEVNKILAARINDSISWILTNPNFAEIFAPNGRGLQKGETIRRVQLGLTLQQIARKGADVFYTGYIAKELVAETQHTRGIMTLADMADYKALITEPVFGSYHGRRVITVAPPASGPVILSVLNIIEGYNLKGEGRTYTNVHRLTEAFKYGFAQRSYYGDPSDFPNITQYMNRFITKGHAAAVRMNITDWTTHNVPYYGPAYEIEETHGTAHISVYSSKGDAVSVTSTVNLPFGAQLMNRATGIILNNEMDDFSIPSTENGGSQYGMPPSPYNYITPGKRPLSSSTPTIIERSGRVEMVLGASGGSHIITATLQTIINMLDYEQDPLNAIVQPRFHHQLSPNLFATEFGFPTDVIDNMRKRNHNTTSYLPFTGVAAIRVMNDGTILAAGDPRKGGLASGF</sequence>
<dbReference type="GO" id="GO:0005886">
    <property type="term" value="C:plasma membrane"/>
    <property type="evidence" value="ECO:0007669"/>
    <property type="project" value="TreeGrafter"/>
</dbReference>
<keyword evidence="8" id="KW-0378">Hydrolase</keyword>
<evidence type="ECO:0000256" key="8">
    <source>
        <dbReference type="RuleBase" id="RU368068"/>
    </source>
</evidence>
<feature type="binding site" evidence="7">
    <location>
        <begin position="389"/>
        <end position="391"/>
    </location>
    <ligand>
        <name>L-glutamate</name>
        <dbReference type="ChEBI" id="CHEBI:29985"/>
    </ligand>
</feature>
<dbReference type="Gene3D" id="3.60.20.40">
    <property type="match status" value="1"/>
</dbReference>
<dbReference type="FunFam" id="3.60.20.40:FF:000001">
    <property type="entry name" value="Gamma-glutamyltranspeptidase 1"/>
    <property type="match status" value="1"/>
</dbReference>
<evidence type="ECO:0000313" key="10">
    <source>
        <dbReference type="EMBL" id="TPX50255.1"/>
    </source>
</evidence>
<dbReference type="EC" id="2.3.2.2" evidence="8"/>
<evidence type="ECO:0000256" key="9">
    <source>
        <dbReference type="SAM" id="SignalP"/>
    </source>
</evidence>
<dbReference type="FunFam" id="1.10.246.130:FF:000001">
    <property type="entry name" value="Gamma-glutamyltransferase 5 isoform 1"/>
    <property type="match status" value="1"/>
</dbReference>
<evidence type="ECO:0000313" key="13">
    <source>
        <dbReference type="Proteomes" id="UP000320475"/>
    </source>
</evidence>
<dbReference type="OrthoDB" id="1081007at2759"/>
<name>A0A507DNN9_9FUNG</name>
<evidence type="ECO:0000256" key="4">
    <source>
        <dbReference type="ARBA" id="ARBA00009381"/>
    </source>
</evidence>
<feature type="active site" description="Nucleophile" evidence="6">
    <location>
        <position position="371"/>
    </location>
</feature>
<feature type="binding site" evidence="7">
    <location>
        <position position="101"/>
    </location>
    <ligand>
        <name>L-glutamate</name>
        <dbReference type="ChEBI" id="CHEBI:29985"/>
    </ligand>
</feature>
<feature type="signal peptide" evidence="9">
    <location>
        <begin position="1"/>
        <end position="24"/>
    </location>
</feature>
<keyword evidence="12" id="KW-1185">Reference proteome</keyword>
<comment type="caution">
    <text evidence="11">The sequence shown here is derived from an EMBL/GenBank/DDBJ whole genome shotgun (WGS) entry which is preliminary data.</text>
</comment>
<dbReference type="STRING" id="286115.A0A507DNN9"/>
<keyword evidence="8" id="KW-0808">Transferase</keyword>
<dbReference type="Gene3D" id="1.10.246.130">
    <property type="match status" value="1"/>
</dbReference>
<evidence type="ECO:0000256" key="2">
    <source>
        <dbReference type="ARBA" id="ARBA00001089"/>
    </source>
</evidence>
<evidence type="ECO:0000256" key="1">
    <source>
        <dbReference type="ARBA" id="ARBA00001049"/>
    </source>
</evidence>
<evidence type="ECO:0000313" key="12">
    <source>
        <dbReference type="Proteomes" id="UP000317494"/>
    </source>
</evidence>
<dbReference type="Proteomes" id="UP000317494">
    <property type="component" value="Unassembled WGS sequence"/>
</dbReference>
<dbReference type="InterPro" id="IPR043138">
    <property type="entry name" value="GGT_lsub"/>
</dbReference>
<dbReference type="InterPro" id="IPR029055">
    <property type="entry name" value="Ntn_hydrolases_N"/>
</dbReference>
<comment type="catalytic activity">
    <reaction evidence="1 8">
        <text>an S-substituted glutathione + H2O = an S-substituted L-cysteinylglycine + L-glutamate</text>
        <dbReference type="Rhea" id="RHEA:59468"/>
        <dbReference type="ChEBI" id="CHEBI:15377"/>
        <dbReference type="ChEBI" id="CHEBI:29985"/>
        <dbReference type="ChEBI" id="CHEBI:90779"/>
        <dbReference type="ChEBI" id="CHEBI:143103"/>
        <dbReference type="EC" id="3.4.19.13"/>
    </reaction>
</comment>
<dbReference type="EMBL" id="QEAN01000035">
    <property type="protein sequence ID" value="TPX52488.1"/>
    <property type="molecule type" value="Genomic_DNA"/>
</dbReference>
<evidence type="ECO:0000256" key="7">
    <source>
        <dbReference type="PIRSR" id="PIRSR600101-2"/>
    </source>
</evidence>
<comment type="function">
    <text evidence="8">Cleaves the gamma-glutamyl peptide bond of glutathione and glutathione conjugates.</text>
</comment>
<comment type="pathway">
    <text evidence="3 8">Sulfur metabolism; glutathione metabolism.</text>
</comment>
<comment type="similarity">
    <text evidence="4">Belongs to the gamma-glutamyltransferase family.</text>
</comment>
<feature type="chain" id="PRO_5033463914" description="Glutathione hydrolase" evidence="9">
    <location>
        <begin position="25"/>
        <end position="561"/>
    </location>
</feature>
<dbReference type="UniPathway" id="UPA00204"/>
<evidence type="ECO:0000256" key="6">
    <source>
        <dbReference type="PIRSR" id="PIRSR600101-1"/>
    </source>
</evidence>
<comment type="catalytic activity">
    <reaction evidence="5 8">
        <text>an N-terminal (5-L-glutamyl)-[peptide] + an alpha-amino acid = 5-L-glutamyl amino acid + an N-terminal L-alpha-aminoacyl-[peptide]</text>
        <dbReference type="Rhea" id="RHEA:23904"/>
        <dbReference type="Rhea" id="RHEA-COMP:9780"/>
        <dbReference type="Rhea" id="RHEA-COMP:9795"/>
        <dbReference type="ChEBI" id="CHEBI:77644"/>
        <dbReference type="ChEBI" id="CHEBI:78597"/>
        <dbReference type="ChEBI" id="CHEBI:78599"/>
        <dbReference type="ChEBI" id="CHEBI:78608"/>
        <dbReference type="EC" id="2.3.2.2"/>
    </reaction>
</comment>
<dbReference type="VEuPathDB" id="FungiDB:SeMB42_g01391"/>
<evidence type="ECO:0000313" key="11">
    <source>
        <dbReference type="EMBL" id="TPX52488.1"/>
    </source>
</evidence>
<dbReference type="PANTHER" id="PTHR11686:SF9">
    <property type="entry name" value="RE13973P"/>
    <property type="match status" value="1"/>
</dbReference>
<dbReference type="GO" id="GO:0036374">
    <property type="term" value="F:glutathione hydrolase activity"/>
    <property type="evidence" value="ECO:0007669"/>
    <property type="project" value="UniProtKB-UniRule"/>
</dbReference>
<keyword evidence="9" id="KW-0732">Signal</keyword>
<dbReference type="NCBIfam" id="TIGR00066">
    <property type="entry name" value="g_glut_trans"/>
    <property type="match status" value="1"/>
</dbReference>
<feature type="binding site" evidence="7">
    <location>
        <begin position="444"/>
        <end position="445"/>
    </location>
    <ligand>
        <name>L-glutamate</name>
        <dbReference type="ChEBI" id="CHEBI:29985"/>
    </ligand>
</feature>
<dbReference type="Proteomes" id="UP000320475">
    <property type="component" value="Unassembled WGS sequence"/>
</dbReference>
<organism evidence="11 12">
    <name type="scientific">Synchytrium endobioticum</name>
    <dbReference type="NCBI Taxonomy" id="286115"/>
    <lineage>
        <taxon>Eukaryota</taxon>
        <taxon>Fungi</taxon>
        <taxon>Fungi incertae sedis</taxon>
        <taxon>Chytridiomycota</taxon>
        <taxon>Chytridiomycota incertae sedis</taxon>
        <taxon>Chytridiomycetes</taxon>
        <taxon>Synchytriales</taxon>
        <taxon>Synchytriaceae</taxon>
        <taxon>Synchytrium</taxon>
    </lineage>
</organism>
<comment type="catalytic activity">
    <reaction evidence="2 8">
        <text>glutathione + H2O = L-cysteinylglycine + L-glutamate</text>
        <dbReference type="Rhea" id="RHEA:28807"/>
        <dbReference type="ChEBI" id="CHEBI:15377"/>
        <dbReference type="ChEBI" id="CHEBI:29985"/>
        <dbReference type="ChEBI" id="CHEBI:57925"/>
        <dbReference type="ChEBI" id="CHEBI:61694"/>
        <dbReference type="EC" id="3.4.19.13"/>
    </reaction>
</comment>
<accession>A0A507DNN9</accession>
<feature type="binding site" evidence="7">
    <location>
        <position position="466"/>
    </location>
    <ligand>
        <name>L-glutamate</name>
        <dbReference type="ChEBI" id="CHEBI:29985"/>
    </ligand>
</feature>
<reference evidence="12 13" key="1">
    <citation type="journal article" date="2019" name="Sci. Rep.">
        <title>Comparative genomics of chytrid fungi reveal insights into the obligate biotrophic and pathogenic lifestyle of Synchytrium endobioticum.</title>
        <authorList>
            <person name="van de Vossenberg B.T.L.H."/>
            <person name="Warris S."/>
            <person name="Nguyen H.D.T."/>
            <person name="van Gent-Pelzer M.P.E."/>
            <person name="Joly D.L."/>
            <person name="van de Geest H.C."/>
            <person name="Bonants P.J.M."/>
            <person name="Smith D.S."/>
            <person name="Levesque C.A."/>
            <person name="van der Lee T.A.J."/>
        </authorList>
    </citation>
    <scope>NUCLEOTIDE SEQUENCE [LARGE SCALE GENOMIC DNA]</scope>
    <source>
        <strain evidence="10 13">LEV6574</strain>
        <strain evidence="11 12">MB42</strain>
    </source>
</reference>
<dbReference type="GO" id="GO:0103068">
    <property type="term" value="F:leukotriene C4 gamma-glutamyl transferase activity"/>
    <property type="evidence" value="ECO:0007669"/>
    <property type="project" value="UniProtKB-EC"/>
</dbReference>
<keyword evidence="8" id="KW-0012">Acyltransferase</keyword>
<dbReference type="Pfam" id="PF01019">
    <property type="entry name" value="G_glu_transpept"/>
    <property type="match status" value="1"/>
</dbReference>
<dbReference type="PRINTS" id="PR01210">
    <property type="entry name" value="GGTRANSPTASE"/>
</dbReference>